<proteinExistence type="predicted"/>
<evidence type="ECO:0000313" key="3">
    <source>
        <dbReference type="EMBL" id="EEH46044.1"/>
    </source>
</evidence>
<organism evidence="3 4">
    <name type="scientific">Paracoccidioides brasiliensis (strain Pb18)</name>
    <dbReference type="NCBI Taxonomy" id="502780"/>
    <lineage>
        <taxon>Eukaryota</taxon>
        <taxon>Fungi</taxon>
        <taxon>Dikarya</taxon>
        <taxon>Ascomycota</taxon>
        <taxon>Pezizomycotina</taxon>
        <taxon>Eurotiomycetes</taxon>
        <taxon>Eurotiomycetidae</taxon>
        <taxon>Onygenales</taxon>
        <taxon>Ajellomycetaceae</taxon>
        <taxon>Paracoccidioides</taxon>
    </lineage>
</organism>
<feature type="compositionally biased region" description="Polar residues" evidence="2">
    <location>
        <begin position="411"/>
        <end position="422"/>
    </location>
</feature>
<reference evidence="3 4" key="1">
    <citation type="journal article" date="2011" name="PLoS Genet.">
        <title>Comparative genomic analysis of human fungal pathogens causing paracoccidioidomycosis.</title>
        <authorList>
            <person name="Desjardins C.A."/>
            <person name="Champion M.D."/>
            <person name="Holder J.W."/>
            <person name="Muszewska A."/>
            <person name="Goldberg J."/>
            <person name="Bailao A.M."/>
            <person name="Brigido M.M."/>
            <person name="Ferreira M.E."/>
            <person name="Garcia A.M."/>
            <person name="Grynberg M."/>
            <person name="Gujja S."/>
            <person name="Heiman D.I."/>
            <person name="Henn M.R."/>
            <person name="Kodira C.D."/>
            <person name="Leon-Narvaez H."/>
            <person name="Longo L.V."/>
            <person name="Ma L.J."/>
            <person name="Malavazi I."/>
            <person name="Matsuo A.L."/>
            <person name="Morais F.V."/>
            <person name="Pereira M."/>
            <person name="Rodriguez-Brito S."/>
            <person name="Sakthikumar S."/>
            <person name="Salem-Izacc S.M."/>
            <person name="Sykes S.M."/>
            <person name="Teixeira M.M."/>
            <person name="Vallejo M.C."/>
            <person name="Walter M.E."/>
            <person name="Yandava C."/>
            <person name="Young S."/>
            <person name="Zeng Q."/>
            <person name="Zucker J."/>
            <person name="Felipe M.S."/>
            <person name="Goldman G.H."/>
            <person name="Haas B.J."/>
            <person name="McEwen J.G."/>
            <person name="Nino-Vega G."/>
            <person name="Puccia R."/>
            <person name="San-Blas G."/>
            <person name="Soares C.M."/>
            <person name="Birren B.W."/>
            <person name="Cuomo C.A."/>
        </authorList>
    </citation>
    <scope>NUCLEOTIDE SEQUENCE [LARGE SCALE GENOMIC DNA]</scope>
    <source>
        <strain evidence="3 4">Pb18</strain>
    </source>
</reference>
<feature type="coiled-coil region" evidence="1">
    <location>
        <begin position="276"/>
        <end position="317"/>
    </location>
</feature>
<dbReference type="AlphaFoldDB" id="C1G228"/>
<accession>C1G228</accession>
<dbReference type="HOGENOM" id="CLU_030582_1_0_1"/>
<dbReference type="RefSeq" id="XP_010757732.1">
    <property type="nucleotide sequence ID" value="XM_010759430.1"/>
</dbReference>
<name>C1G228_PARBD</name>
<dbReference type="OrthoDB" id="5377009at2759"/>
<dbReference type="Proteomes" id="UP000001628">
    <property type="component" value="Unassembled WGS sequence"/>
</dbReference>
<dbReference type="OMA" id="SDWFQGK"/>
<dbReference type="VEuPathDB" id="FungiDB:PADG_02194"/>
<evidence type="ECO:0000256" key="2">
    <source>
        <dbReference type="SAM" id="MobiDB-lite"/>
    </source>
</evidence>
<feature type="region of interest" description="Disordered" evidence="2">
    <location>
        <begin position="1"/>
        <end position="97"/>
    </location>
</feature>
<evidence type="ECO:0000256" key="1">
    <source>
        <dbReference type="SAM" id="Coils"/>
    </source>
</evidence>
<dbReference type="GeneID" id="22581712"/>
<evidence type="ECO:0000313" key="4">
    <source>
        <dbReference type="Proteomes" id="UP000001628"/>
    </source>
</evidence>
<sequence>MLNSESKSPCASSTFRNLTSPHRGSTNRRPRVEPCIETTDGGTGPPITAPPTTPPTLRSSVKPKPHLRSEENSPLRSPTHRRAKTEVPSLPYPRTIRNGNETLSQLHHLSEDCLEEVELDPSEKISRAFKSDIPGRLFTGLFQGVSSPIRFGLVPYFCPKEDDIENSQRPKETMAELYSSRPPGRVQNRMSMPSPLKQVSSTARFSLFGTKANDSKQGQLPEPAEDEFLNLDISSVLCPANSTDLPTAEVLKTLPQNAEQVIRELHAAYKQRTFALHEALAEKSSLGEELEETQSRLQNIRNQLNKMAEKVLEQDKAIKAMADEFNLERQKQKQEEETRKRSVVLVQESEPVNHHIPSTVKDGQDTMSIRCLSKRSSGGAFYSDSGFESGYESTTESIFSSRNDGLGSPMTVATKTSRSSSPDICPHTPLHFPSSAQLASPQLVSPSKLPTPAPAPKSSAYDKVLKGISSAGFGGSLMSSIPFSVSRCSNCYGANASDAWAIASILKEENGGLKNRIGEMEAVIDECITLVGG</sequence>
<dbReference type="eggNOG" id="ENOG502SCZX">
    <property type="taxonomic scope" value="Eukaryota"/>
</dbReference>
<gene>
    <name evidence="3" type="ORF">PADG_02194</name>
</gene>
<protein>
    <submittedName>
        <fullName evidence="3">Uncharacterized protein</fullName>
    </submittedName>
</protein>
<feature type="region of interest" description="Disordered" evidence="2">
    <location>
        <begin position="401"/>
        <end position="423"/>
    </location>
</feature>
<dbReference type="EMBL" id="KN275958">
    <property type="protein sequence ID" value="EEH46044.1"/>
    <property type="molecule type" value="Genomic_DNA"/>
</dbReference>
<feature type="compositionally biased region" description="Polar residues" evidence="2">
    <location>
        <begin position="1"/>
        <end position="24"/>
    </location>
</feature>
<keyword evidence="4" id="KW-1185">Reference proteome</keyword>
<dbReference type="InParanoid" id="C1G228"/>
<dbReference type="KEGG" id="pbn:PADG_02194"/>
<keyword evidence="1" id="KW-0175">Coiled coil</keyword>